<gene>
    <name evidence="4" type="ORF">CCMP2556_LOCUS18035</name>
</gene>
<feature type="coiled-coil region" evidence="1">
    <location>
        <begin position="985"/>
        <end position="1040"/>
    </location>
</feature>
<feature type="region of interest" description="Disordered" evidence="2">
    <location>
        <begin position="1357"/>
        <end position="1418"/>
    </location>
</feature>
<evidence type="ECO:0000256" key="2">
    <source>
        <dbReference type="SAM" id="MobiDB-lite"/>
    </source>
</evidence>
<feature type="compositionally biased region" description="Basic and acidic residues" evidence="2">
    <location>
        <begin position="1395"/>
        <end position="1409"/>
    </location>
</feature>
<dbReference type="Proteomes" id="UP001642484">
    <property type="component" value="Unassembled WGS sequence"/>
</dbReference>
<accession>A0ABP0KVA8</accession>
<feature type="compositionally biased region" description="Basic and acidic residues" evidence="2">
    <location>
        <begin position="347"/>
        <end position="356"/>
    </location>
</feature>
<proteinExistence type="predicted"/>
<dbReference type="InterPro" id="IPR001969">
    <property type="entry name" value="Aspartic_peptidase_AS"/>
</dbReference>
<dbReference type="PROSITE" id="PS00141">
    <property type="entry name" value="ASP_PROTEASE"/>
    <property type="match status" value="1"/>
</dbReference>
<feature type="compositionally biased region" description="Low complexity" evidence="2">
    <location>
        <begin position="1152"/>
        <end position="1163"/>
    </location>
</feature>
<dbReference type="PROSITE" id="PS50175">
    <property type="entry name" value="ASP_PROT_RETROV"/>
    <property type="match status" value="1"/>
</dbReference>
<feature type="region of interest" description="Disordered" evidence="2">
    <location>
        <begin position="160"/>
        <end position="183"/>
    </location>
</feature>
<feature type="region of interest" description="Disordered" evidence="2">
    <location>
        <begin position="1145"/>
        <end position="1167"/>
    </location>
</feature>
<evidence type="ECO:0000313" key="4">
    <source>
        <dbReference type="EMBL" id="CAK9030826.1"/>
    </source>
</evidence>
<feature type="region of interest" description="Disordered" evidence="2">
    <location>
        <begin position="338"/>
        <end position="399"/>
    </location>
</feature>
<evidence type="ECO:0000313" key="5">
    <source>
        <dbReference type="Proteomes" id="UP001642484"/>
    </source>
</evidence>
<feature type="region of interest" description="Disordered" evidence="2">
    <location>
        <begin position="939"/>
        <end position="967"/>
    </location>
</feature>
<dbReference type="InterPro" id="IPR001995">
    <property type="entry name" value="Peptidase_A2_cat"/>
</dbReference>
<feature type="domain" description="Peptidase A2" evidence="3">
    <location>
        <begin position="208"/>
        <end position="290"/>
    </location>
</feature>
<sequence>MAGNEEHEGTGGATAGMLAHMKSAEKEENAINDALPTIRPQSELHIQMTLQDDTTFEDLRQKIEMYEQVSQRWMSDGGLQMNVKPLMDVEDRGGPMEVDAIWSKGGKKGLATMEIFDLTQDDSAEELETENDDENLAMAILAVREVENENEEETFYECQSEVEFEPPGTSSLESTGDHDLRHDPRAQYSDEEAMKVRVCMVRQEAPTIALTLDSGADVSVAPEEYYAMGMPGTSRSVSMMDAQGGAIKSSGNRRLRLQAYTRDGELIEFVEQFALGVGVSHPLLSFGRLLKQGWVLSRDQDGLYVEHPERKMKIPARLERNSLVMDVQVCAVRADDMDDEPLTVENEASKNDDVPKENAVTANDMAKPVDEEAENVEKSATGSIEGAHHPDQAGGERGVKRAVDAEDGAPLALMEELSEQKPHAAEDRAIEEAPTKKSKTAEMEAEELRSPGYTTEESGDVVVEASSSEDGKVKSRMARWANWKLRCGEVKSEPMELSDSPVVDVEVDENHVFPVREEGQSRQGYISRELALLEKVPGWHALPNGIVVHSSPQATHFLDPSMSFGDEWCARLTLLKKKDNSGLWEQIESLAVYRDTPLPFRAIPGGPRPALTFVAPGLIRDYFVWNSEVPVSQYPLLQGEPSSWPDDERDEEGGEFPMLAAGLPWQYSVQGILMKTKFAARQRVADMAEEATGDEQVEKEAKTVGEQAMKGEPAGNFPPGAHELSPKRQRIEDVVGNLAPVTPPLLGKREYALPWDDEDDEKRRMSPKRRVRSIQEEFPGGDDMVAEEALQQQLNAVSDEEEEIDAVKGKPPVVSDDELARLDAEACKHEEARLEAMGVLERMKDGEEEELKKNTAKMAKAMGANAKVALVIALSLLQGGKGAEVQESENEDQDDESWWMRPLITMLCLAMIGALSLARLVIDGARAWWNGRRINEETIEEKQDESDRGQAVTPHVRNEDESGTLQPEEPWQAEDQEKVNMQWQIIQLEVAVAEQEEKMTEIRRDRDIQSREVVRMYDMCTNLRFELEKVKEERDNMMMKLTGSKDTDDEHAVEMARVAEDCARAWEAVELWKKRSKEILTQANEVVKEKLESTRFTALTVQGFFIVGYKSGLQPESLLPNCFWKGIIRGFVMYSHDGKRVELKGNAESGKRSGSSSASQSDGSIKEENQKLKDAIRRMLQAEKPEDADLDAVRTLIKVDPREEIRQRQRQLNQERRILNRAENLKETLHKKENSYQSWKHNMQEGLAQEDRRLSKELAELQAEIKAAEEKELNDAEMDGEPSDVDPTLVDVTRQVVQDELKEMKDQMGQFASYAAQMERQNQHLTEQDPVNHAEVKHLLTGVSEEAQRYFLQNMQNEPEKFPTMRAAAGTGTSMPSEMRASAVSPVPGGLPAGRRPDAPKGTKAKERFPSSVNRVSL</sequence>
<organism evidence="4 5">
    <name type="scientific">Durusdinium trenchii</name>
    <dbReference type="NCBI Taxonomy" id="1381693"/>
    <lineage>
        <taxon>Eukaryota</taxon>
        <taxon>Sar</taxon>
        <taxon>Alveolata</taxon>
        <taxon>Dinophyceae</taxon>
        <taxon>Suessiales</taxon>
        <taxon>Symbiodiniaceae</taxon>
        <taxon>Durusdinium</taxon>
    </lineage>
</organism>
<feature type="coiled-coil region" evidence="1">
    <location>
        <begin position="1202"/>
        <end position="1278"/>
    </location>
</feature>
<keyword evidence="1" id="KW-0175">Coiled coil</keyword>
<dbReference type="EMBL" id="CAXAMN010010113">
    <property type="protein sequence ID" value="CAK9030826.1"/>
    <property type="molecule type" value="Genomic_DNA"/>
</dbReference>
<protein>
    <recommendedName>
        <fullName evidence="3">Peptidase A2 domain-containing protein</fullName>
    </recommendedName>
</protein>
<name>A0ABP0KVA8_9DINO</name>
<keyword evidence="5" id="KW-1185">Reference proteome</keyword>
<evidence type="ECO:0000256" key="1">
    <source>
        <dbReference type="SAM" id="Coils"/>
    </source>
</evidence>
<feature type="compositionally biased region" description="Basic and acidic residues" evidence="2">
    <location>
        <begin position="419"/>
        <end position="449"/>
    </location>
</feature>
<comment type="caution">
    <text evidence="4">The sequence shown here is derived from an EMBL/GenBank/DDBJ whole genome shotgun (WGS) entry which is preliminary data.</text>
</comment>
<evidence type="ECO:0000259" key="3">
    <source>
        <dbReference type="PROSITE" id="PS50175"/>
    </source>
</evidence>
<feature type="region of interest" description="Disordered" evidence="2">
    <location>
        <begin position="419"/>
        <end position="467"/>
    </location>
</feature>
<reference evidence="4 5" key="1">
    <citation type="submission" date="2024-02" db="EMBL/GenBank/DDBJ databases">
        <authorList>
            <person name="Chen Y."/>
            <person name="Shah S."/>
            <person name="Dougan E. K."/>
            <person name="Thang M."/>
            <person name="Chan C."/>
        </authorList>
    </citation>
    <scope>NUCLEOTIDE SEQUENCE [LARGE SCALE GENOMIC DNA]</scope>
</reference>